<organism evidence="5 6">
    <name type="scientific">Streptomyces pactum</name>
    <dbReference type="NCBI Taxonomy" id="68249"/>
    <lineage>
        <taxon>Bacteria</taxon>
        <taxon>Bacillati</taxon>
        <taxon>Actinomycetota</taxon>
        <taxon>Actinomycetes</taxon>
        <taxon>Kitasatosporales</taxon>
        <taxon>Streptomycetaceae</taxon>
        <taxon>Streptomyces</taxon>
    </lineage>
</organism>
<name>A0ABS0NUG9_9ACTN</name>
<evidence type="ECO:0000256" key="1">
    <source>
        <dbReference type="ARBA" id="ARBA00006068"/>
    </source>
</evidence>
<comment type="caution">
    <text evidence="5">The sequence shown here is derived from an EMBL/GenBank/DDBJ whole genome shotgun (WGS) entry which is preliminary data.</text>
</comment>
<dbReference type="EMBL" id="JACYXC010000032">
    <property type="protein sequence ID" value="MBH5338863.1"/>
    <property type="molecule type" value="Genomic_DNA"/>
</dbReference>
<feature type="region of interest" description="Disordered" evidence="2">
    <location>
        <begin position="116"/>
        <end position="143"/>
    </location>
</feature>
<feature type="non-terminal residue" evidence="5">
    <location>
        <position position="1"/>
    </location>
</feature>
<keyword evidence="3" id="KW-0472">Membrane</keyword>
<dbReference type="InterPro" id="IPR004474">
    <property type="entry name" value="LytR_CpsA_psr"/>
</dbReference>
<dbReference type="PANTHER" id="PTHR33392:SF6">
    <property type="entry name" value="POLYISOPRENYL-TEICHOIC ACID--PEPTIDOGLYCAN TEICHOIC ACID TRANSFERASE TAGU"/>
    <property type="match status" value="1"/>
</dbReference>
<accession>A0ABS0NUG9</accession>
<feature type="transmembrane region" description="Helical" evidence="3">
    <location>
        <begin position="12"/>
        <end position="34"/>
    </location>
</feature>
<keyword evidence="3" id="KW-0812">Transmembrane</keyword>
<sequence length="361" mass="38758">GRGAADSPRGLVMTVWTLATLLVLGSAGFGYLYWRLDGNLTGIDIDGALGRDRPDDVDNGSMDILVLGSDSRAGKNRRYGDDQGTSRSDTAMVVHIHRGHRRASVVSIPRDTLVRRPDCTRRGGQDGDVRASEAGKDGGEVPGERRAMFNSAYEVGGPACAVKTVESMTGIRMDHYLEVDFSGFRDLVDELGGVELTTTEPIHDRKSHLDLPPGRHTLDGEQALGLVRTRHGVGDGSDLGRIKLQQAFIRALIDQIKDIGLFSSPKKLYDVADASTKALTTDSDLASVDKLLDLARGLRGIGSDDLHMVTLPVAYDPGDPNRVRPIEAKAAQVWRALRADRPVPASATRGSAADDTEADGV</sequence>
<dbReference type="Pfam" id="PF03816">
    <property type="entry name" value="LytR_cpsA_psr"/>
    <property type="match status" value="1"/>
</dbReference>
<keyword evidence="3" id="KW-1133">Transmembrane helix</keyword>
<evidence type="ECO:0000313" key="6">
    <source>
        <dbReference type="Proteomes" id="UP000807371"/>
    </source>
</evidence>
<evidence type="ECO:0000256" key="2">
    <source>
        <dbReference type="SAM" id="MobiDB-lite"/>
    </source>
</evidence>
<evidence type="ECO:0000313" key="5">
    <source>
        <dbReference type="EMBL" id="MBH5338863.1"/>
    </source>
</evidence>
<dbReference type="Gene3D" id="3.40.630.190">
    <property type="entry name" value="LCP protein"/>
    <property type="match status" value="1"/>
</dbReference>
<dbReference type="InterPro" id="IPR050922">
    <property type="entry name" value="LytR/CpsA/Psr_CW_biosynth"/>
</dbReference>
<dbReference type="Proteomes" id="UP000807371">
    <property type="component" value="Unassembled WGS sequence"/>
</dbReference>
<evidence type="ECO:0000256" key="3">
    <source>
        <dbReference type="SAM" id="Phobius"/>
    </source>
</evidence>
<gene>
    <name evidence="5" type="ORF">IHE55_30465</name>
</gene>
<comment type="similarity">
    <text evidence="1">Belongs to the LytR/CpsA/Psr (LCP) family.</text>
</comment>
<protein>
    <submittedName>
        <fullName evidence="5">LCP family protein</fullName>
    </submittedName>
</protein>
<keyword evidence="6" id="KW-1185">Reference proteome</keyword>
<dbReference type="PANTHER" id="PTHR33392">
    <property type="entry name" value="POLYISOPRENYL-TEICHOIC ACID--PEPTIDOGLYCAN TEICHOIC ACID TRANSFERASE TAGU"/>
    <property type="match status" value="1"/>
</dbReference>
<dbReference type="NCBIfam" id="TIGR00350">
    <property type="entry name" value="lytR_cpsA_psr"/>
    <property type="match status" value="1"/>
</dbReference>
<reference evidence="5 6" key="1">
    <citation type="submission" date="2020-09" db="EMBL/GenBank/DDBJ databases">
        <title>Biosynthesis of the nuclear factor of activated T cells inhibitor NFAT-133 and its congeners in Streptomyces pactum.</title>
        <authorList>
            <person name="Zhou W."/>
            <person name="Posri P."/>
            <person name="Abugrain M.E."/>
            <person name="Weisberg A.J."/>
            <person name="Chang J.H."/>
            <person name="Mahmud T."/>
        </authorList>
    </citation>
    <scope>NUCLEOTIDE SEQUENCE [LARGE SCALE GENOMIC DNA]</scope>
    <source>
        <strain evidence="5 6">ATCC 27456</strain>
    </source>
</reference>
<proteinExistence type="inferred from homology"/>
<feature type="domain" description="Cell envelope-related transcriptional attenuator" evidence="4">
    <location>
        <begin position="87"/>
        <end position="257"/>
    </location>
</feature>
<feature type="non-terminal residue" evidence="5">
    <location>
        <position position="361"/>
    </location>
</feature>
<evidence type="ECO:0000259" key="4">
    <source>
        <dbReference type="Pfam" id="PF03816"/>
    </source>
</evidence>